<dbReference type="Proteomes" id="UP000887097">
    <property type="component" value="Unassembled WGS sequence"/>
</dbReference>
<reference evidence="1" key="1">
    <citation type="submission" date="2021-08" db="EMBL/GenBank/DDBJ databases">
        <title>Prevotella lacticifex sp. nov., isolated from rumen of cow.</title>
        <authorList>
            <person name="Shinkai T."/>
            <person name="Ikeyama N."/>
            <person name="Kumagai M."/>
            <person name="Ohmori H."/>
            <person name="Sakamoto M."/>
            <person name="Ohkuma M."/>
            <person name="Mitsumori M."/>
        </authorList>
    </citation>
    <scope>NUCLEOTIDE SEQUENCE</scope>
    <source>
        <strain evidence="1">JCM 8259</strain>
    </source>
</reference>
<sequence length="54" mass="6265">MDERRWISDALEAGFWGGFNIRIGMILEYALNKRVTNKPAVNTEWLADKACMVY</sequence>
<protein>
    <submittedName>
        <fullName evidence="1">Uncharacterized protein</fullName>
    </submittedName>
</protein>
<gene>
    <name evidence="1" type="ORF">PRMUPPPA20_22940</name>
</gene>
<dbReference type="EMBL" id="BPTT01000001">
    <property type="protein sequence ID" value="GJG34185.1"/>
    <property type="molecule type" value="Genomic_DNA"/>
</dbReference>
<name>A0AA37I265_XYLRU</name>
<dbReference type="AlphaFoldDB" id="A0AA37I265"/>
<proteinExistence type="predicted"/>
<evidence type="ECO:0000313" key="1">
    <source>
        <dbReference type="EMBL" id="GJG34185.1"/>
    </source>
</evidence>
<evidence type="ECO:0000313" key="2">
    <source>
        <dbReference type="Proteomes" id="UP000887097"/>
    </source>
</evidence>
<organism evidence="1 2">
    <name type="scientific">Xylanibacter ruminicola</name>
    <name type="common">Prevotella ruminicola</name>
    <dbReference type="NCBI Taxonomy" id="839"/>
    <lineage>
        <taxon>Bacteria</taxon>
        <taxon>Pseudomonadati</taxon>
        <taxon>Bacteroidota</taxon>
        <taxon>Bacteroidia</taxon>
        <taxon>Bacteroidales</taxon>
        <taxon>Prevotellaceae</taxon>
        <taxon>Xylanibacter</taxon>
    </lineage>
</organism>
<accession>A0AA37I265</accession>
<comment type="caution">
    <text evidence="1">The sequence shown here is derived from an EMBL/GenBank/DDBJ whole genome shotgun (WGS) entry which is preliminary data.</text>
</comment>